<name>A0A075IKU1_9ADEN</name>
<dbReference type="Proteomes" id="UP000501350">
    <property type="component" value="Segment"/>
</dbReference>
<evidence type="ECO:0000313" key="10">
    <source>
        <dbReference type="EMBL" id="APT35461.1"/>
    </source>
</evidence>
<accession>A0A075IKU1</accession>
<reference evidence="11 14" key="3">
    <citation type="submission" date="2019-11" db="EMBL/GenBank/DDBJ databases">
        <authorList>
            <person name="Ye F."/>
            <person name="Han Y."/>
        </authorList>
    </citation>
    <scope>NUCLEOTIDE SEQUENCE [LARGE SCALE GENOMIC DNA]</scope>
    <source>
        <strain evidence="11">Human/CHN/BB/201903/21</strain>
    </source>
</reference>
<reference evidence="12 13" key="1">
    <citation type="journal article" date="2014" name="J. Infect.">
        <title>A human adenovirus species B subtype 21a associated with severe pneumonia.</title>
        <authorList>
            <person name="Hage E."/>
            <person name="Huzly D."/>
            <person name="Ganzenmueller T."/>
            <person name="Beck R."/>
            <person name="Schulz T.F."/>
            <person name="Heim A."/>
        </authorList>
    </citation>
    <scope>NUCLEOTIDE SEQUENCE [LARGE SCALE GENOMIC DNA]</scope>
    <source>
        <strain evidence="2">LRTI-1</strain>
        <strain evidence="5">LRTI-2</strain>
        <strain evidence="1">LRTI-3</strain>
        <strain evidence="6">LRTI-4</strain>
        <strain evidence="3">LRTI-5</strain>
        <strain evidence="4">LRTI-6</strain>
    </source>
</reference>
<dbReference type="EMBL" id="MN686206">
    <property type="protein sequence ID" value="QIE08130.1"/>
    <property type="molecule type" value="Genomic_DNA"/>
</dbReference>
<protein>
    <submittedName>
        <fullName evidence="4">9.7 kDa protein</fullName>
    </submittedName>
</protein>
<dbReference type="Proteomes" id="UP000123233">
    <property type="component" value="Segment"/>
</dbReference>
<dbReference type="Proteomes" id="UP000318435">
    <property type="component" value="Segment"/>
</dbReference>
<dbReference type="Proteomes" id="UP000179429">
    <property type="component" value="Genome"/>
</dbReference>
<reference evidence="7" key="2">
    <citation type="submission" date="2016-12" db="EMBL/GenBank/DDBJ databases">
        <title>A human adenovirus species B subtype 21a associated with severe pneumonia.</title>
        <authorList>
            <person name="Hage E."/>
            <person name="Heim A."/>
        </authorList>
    </citation>
    <scope>NUCLEOTIDE SEQUENCE [LARGE SCALE GENOMIC DNA]</scope>
    <source>
        <strain evidence="7">LRTI-7</strain>
        <strain evidence="8">LRTI-8</strain>
        <strain evidence="9">LRTI-9</strain>
        <strain evidence="10">Sibu-97</strain>
    </source>
</reference>
<evidence type="ECO:0000313" key="9">
    <source>
        <dbReference type="EMBL" id="APT35413.1"/>
    </source>
</evidence>
<organism evidence="4 13">
    <name type="scientific">Human adenovirus 21a</name>
    <dbReference type="NCBI Taxonomy" id="1521028"/>
    <lineage>
        <taxon>Viruses</taxon>
        <taxon>Varidnaviria</taxon>
        <taxon>Bamfordvirae</taxon>
        <taxon>Preplasmiviricota</taxon>
        <taxon>Polisuviricotina</taxon>
        <taxon>Pharingeaviricetes</taxon>
        <taxon>Rowavirales</taxon>
        <taxon>Adenoviridae</taxon>
        <taxon>Mastadenovirus</taxon>
        <taxon>Mastadenovirus blackbeardi</taxon>
        <taxon>Human mastadenovirus B</taxon>
    </lineage>
</organism>
<evidence type="ECO:0000313" key="13">
    <source>
        <dbReference type="Proteomes" id="UP000127436"/>
    </source>
</evidence>
<dbReference type="EMBL" id="KY307858">
    <property type="protein sequence ID" value="APT35365.1"/>
    <property type="molecule type" value="Genomic_DNA"/>
</dbReference>
<dbReference type="Proteomes" id="UP000320774">
    <property type="component" value="Segment"/>
</dbReference>
<dbReference type="EMBL" id="KF802426">
    <property type="protein sequence ID" value="AIF29957.1"/>
    <property type="molecule type" value="Genomic_DNA"/>
</dbReference>
<proteinExistence type="predicted"/>
<dbReference type="EMBL" id="KY307857">
    <property type="protein sequence ID" value="APT35317.1"/>
    <property type="molecule type" value="Genomic_DNA"/>
</dbReference>
<evidence type="ECO:0000313" key="2">
    <source>
        <dbReference type="EMBL" id="AIF29717.1"/>
    </source>
</evidence>
<dbReference type="EMBL" id="KF802425">
    <property type="protein sequence ID" value="AIF29909.1"/>
    <property type="molecule type" value="Genomic_DNA"/>
</dbReference>
<dbReference type="EMBL" id="KF577597">
    <property type="protein sequence ID" value="AIF29765.1"/>
    <property type="molecule type" value="Genomic_DNA"/>
</dbReference>
<dbReference type="EMBL" id="KF938575">
    <property type="protein sequence ID" value="AIF30005.1"/>
    <property type="molecule type" value="Genomic_DNA"/>
</dbReference>
<evidence type="ECO:0000313" key="3">
    <source>
        <dbReference type="EMBL" id="AIF29765.1"/>
    </source>
</evidence>
<sequence length="91" mass="9745">MGHSPSIILTSGQIFIVVLHESFHGHFFFARSAMHASDPEPAHGLDKCQVRYNPFCEDGLLHLGEGGLEVVKVHEAVVSPGVDCVGAVGHD</sequence>
<evidence type="ECO:0000313" key="1">
    <source>
        <dbReference type="EMBL" id="AIF29669.1"/>
    </source>
</evidence>
<dbReference type="EMBL" id="KF938576">
    <property type="protein sequence ID" value="AIF30053.1"/>
    <property type="molecule type" value="Genomic_DNA"/>
</dbReference>
<evidence type="ECO:0000313" key="8">
    <source>
        <dbReference type="EMBL" id="APT35365.1"/>
    </source>
</evidence>
<dbReference type="Proteomes" id="UP000157861">
    <property type="component" value="Segment"/>
</dbReference>
<dbReference type="EMBL" id="KF577593">
    <property type="protein sequence ID" value="AIF29669.1"/>
    <property type="molecule type" value="Genomic_DNA"/>
</dbReference>
<dbReference type="EMBL" id="KY307859">
    <property type="protein sequence ID" value="APT35413.1"/>
    <property type="molecule type" value="Genomic_DNA"/>
</dbReference>
<dbReference type="Proteomes" id="UP000179427">
    <property type="component" value="Segment"/>
</dbReference>
<dbReference type="Proteomes" id="UP000319517">
    <property type="component" value="Segment"/>
</dbReference>
<evidence type="ECO:0000313" key="12">
    <source>
        <dbReference type="Proteomes" id="UP000123233"/>
    </source>
</evidence>
<evidence type="ECO:0000313" key="14">
    <source>
        <dbReference type="Proteomes" id="UP000501350"/>
    </source>
</evidence>
<dbReference type="Proteomes" id="UP000145770">
    <property type="component" value="Genome"/>
</dbReference>
<dbReference type="Proteomes" id="UP000147407">
    <property type="component" value="Segment"/>
</dbReference>
<dbReference type="EMBL" id="KF577598">
    <property type="protein sequence ID" value="AIF29813.1"/>
    <property type="molecule type" value="Genomic_DNA"/>
</dbReference>
<evidence type="ECO:0000313" key="7">
    <source>
        <dbReference type="EMBL" id="APT35317.1"/>
    </source>
</evidence>
<dbReference type="Proteomes" id="UP000318568">
    <property type="component" value="Segment"/>
</dbReference>
<evidence type="ECO:0000313" key="5">
    <source>
        <dbReference type="EMBL" id="AIF29957.1"/>
    </source>
</evidence>
<evidence type="ECO:0000313" key="4">
    <source>
        <dbReference type="EMBL" id="AIF29813.1"/>
    </source>
</evidence>
<dbReference type="EMBL" id="KF577595">
    <property type="protein sequence ID" value="AIF29717.1"/>
    <property type="molecule type" value="Genomic_DNA"/>
</dbReference>
<evidence type="ECO:0000313" key="6">
    <source>
        <dbReference type="EMBL" id="AIF30005.1"/>
    </source>
</evidence>
<evidence type="ECO:0000313" key="11">
    <source>
        <dbReference type="EMBL" id="QIE08130.1"/>
    </source>
</evidence>
<dbReference type="Proteomes" id="UP000179426">
    <property type="component" value="Segment"/>
</dbReference>
<dbReference type="EMBL" id="KY307860">
    <property type="protein sequence ID" value="APT35461.1"/>
    <property type="molecule type" value="Genomic_DNA"/>
</dbReference>
<dbReference type="EMBL" id="KF577599">
    <property type="protein sequence ID" value="AIF29861.1"/>
    <property type="molecule type" value="Genomic_DNA"/>
</dbReference>
<dbReference type="Proteomes" id="UP000127436">
    <property type="component" value="Segment"/>
</dbReference>
<dbReference type="Proteomes" id="UP000154105">
    <property type="component" value="Segment"/>
</dbReference>